<dbReference type="OrthoDB" id="10021571at2759"/>
<feature type="compositionally biased region" description="Polar residues" evidence="1">
    <location>
        <begin position="124"/>
        <end position="137"/>
    </location>
</feature>
<evidence type="ECO:0000259" key="2">
    <source>
        <dbReference type="SMART" id="SM00717"/>
    </source>
</evidence>
<dbReference type="AlphaFoldDB" id="A0A8B7YPE7"/>
<sequence>MSSVSKVGEIFSAAGEAFSRLGELTMQLHPMAEPSPTSGKWTDEEIEMLRSSIKTFGDDLQKISETIKTRTVSQIRTAMKKKAQEQAAAHKQDAERKAQMNSRQEENSTAPSGDEPPLKKQKQSEVTLNMLNSTETPGDSLVDIEGLEETPMKKLEFGLSSNTDQEDLNLDSNLMGSGSDIESLQR</sequence>
<dbReference type="GO" id="GO:0071339">
    <property type="term" value="C:MLL1 complex"/>
    <property type="evidence" value="ECO:0007669"/>
    <property type="project" value="TreeGrafter"/>
</dbReference>
<evidence type="ECO:0000256" key="1">
    <source>
        <dbReference type="SAM" id="MobiDB-lite"/>
    </source>
</evidence>
<dbReference type="Gene3D" id="1.20.58.1880">
    <property type="match status" value="1"/>
</dbReference>
<dbReference type="KEGG" id="aplc:110981675"/>
<organism evidence="3 4">
    <name type="scientific">Acanthaster planci</name>
    <name type="common">Crown-of-thorns starfish</name>
    <dbReference type="NCBI Taxonomy" id="133434"/>
    <lineage>
        <taxon>Eukaryota</taxon>
        <taxon>Metazoa</taxon>
        <taxon>Echinodermata</taxon>
        <taxon>Eleutherozoa</taxon>
        <taxon>Asterozoa</taxon>
        <taxon>Asteroidea</taxon>
        <taxon>Valvatacea</taxon>
        <taxon>Valvatida</taxon>
        <taxon>Acanthasteridae</taxon>
        <taxon>Acanthaster</taxon>
    </lineage>
</organism>
<dbReference type="InterPro" id="IPR009057">
    <property type="entry name" value="Homeodomain-like_sf"/>
</dbReference>
<evidence type="ECO:0000313" key="4">
    <source>
        <dbReference type="RefSeq" id="XP_022095149.1"/>
    </source>
</evidence>
<feature type="domain" description="Myb-like" evidence="2">
    <location>
        <begin position="37"/>
        <end position="85"/>
    </location>
</feature>
<name>A0A8B7YPE7_ACAPL</name>
<dbReference type="PANTHER" id="PTHR21397:SF2">
    <property type="entry name" value="CHROMATIN COMPLEXES SUBUNIT BAP18"/>
    <property type="match status" value="1"/>
</dbReference>
<dbReference type="GO" id="GO:0016589">
    <property type="term" value="C:NURF complex"/>
    <property type="evidence" value="ECO:0007669"/>
    <property type="project" value="TreeGrafter"/>
</dbReference>
<dbReference type="InterPro" id="IPR001005">
    <property type="entry name" value="SANT/Myb"/>
</dbReference>
<reference evidence="4" key="1">
    <citation type="submission" date="2025-08" db="UniProtKB">
        <authorList>
            <consortium name="RefSeq"/>
        </authorList>
    </citation>
    <scope>IDENTIFICATION</scope>
</reference>
<dbReference type="PANTHER" id="PTHR21397">
    <property type="entry name" value="CHROMATIN COMPLEXES SUBUNIT BAP18-RELATED"/>
    <property type="match status" value="1"/>
</dbReference>
<dbReference type="GeneID" id="110981675"/>
<feature type="compositionally biased region" description="Polar residues" evidence="1">
    <location>
        <begin position="170"/>
        <end position="186"/>
    </location>
</feature>
<feature type="compositionally biased region" description="Basic and acidic residues" evidence="1">
    <location>
        <begin position="82"/>
        <end position="106"/>
    </location>
</feature>
<keyword evidence="3" id="KW-1185">Reference proteome</keyword>
<accession>A0A8B7YPE7</accession>
<dbReference type="OMA" id="SMKRHAY"/>
<dbReference type="RefSeq" id="XP_022095149.1">
    <property type="nucleotide sequence ID" value="XM_022239457.1"/>
</dbReference>
<dbReference type="CDD" id="cd00167">
    <property type="entry name" value="SANT"/>
    <property type="match status" value="1"/>
</dbReference>
<dbReference type="SMART" id="SM00717">
    <property type="entry name" value="SANT"/>
    <property type="match status" value="1"/>
</dbReference>
<protein>
    <submittedName>
        <fullName evidence="4">Chromatin complexes subunit BAP18-like isoform X1</fullName>
    </submittedName>
</protein>
<proteinExistence type="predicted"/>
<dbReference type="Proteomes" id="UP000694845">
    <property type="component" value="Unplaced"/>
</dbReference>
<dbReference type="SUPFAM" id="SSF46689">
    <property type="entry name" value="Homeodomain-like"/>
    <property type="match status" value="1"/>
</dbReference>
<gene>
    <name evidence="4" type="primary">LOC110981675</name>
</gene>
<feature type="region of interest" description="Disordered" evidence="1">
    <location>
        <begin position="71"/>
        <end position="186"/>
    </location>
</feature>
<evidence type="ECO:0000313" key="3">
    <source>
        <dbReference type="Proteomes" id="UP000694845"/>
    </source>
</evidence>
<dbReference type="FunFam" id="1.10.10.60:FF:000452">
    <property type="entry name" value="Chromatin complexes subunit BAP18"/>
    <property type="match status" value="1"/>
</dbReference>
<dbReference type="Pfam" id="PF00249">
    <property type="entry name" value="Myb_DNA-binding"/>
    <property type="match status" value="1"/>
</dbReference>